<dbReference type="CDD" id="cd01062">
    <property type="entry name" value="RNase_T2_prok"/>
    <property type="match status" value="1"/>
</dbReference>
<dbReference type="PROSITE" id="PS51257">
    <property type="entry name" value="PROKAR_LIPOPROTEIN"/>
    <property type="match status" value="1"/>
</dbReference>
<comment type="similarity">
    <text evidence="1 2">Belongs to the RNase T2 family.</text>
</comment>
<reference evidence="4 5" key="1">
    <citation type="submission" date="2018-03" db="EMBL/GenBank/DDBJ databases">
        <title>The draft genome of Mesorhizobium sp. 6GN-30.</title>
        <authorList>
            <person name="Liu L."/>
            <person name="Li L."/>
            <person name="Wang T."/>
            <person name="Zhang X."/>
            <person name="Liang L."/>
        </authorList>
    </citation>
    <scope>NUCLEOTIDE SEQUENCE [LARGE SCALE GENOMIC DNA]</scope>
    <source>
        <strain evidence="4 5">6GN30</strain>
    </source>
</reference>
<evidence type="ECO:0000256" key="3">
    <source>
        <dbReference type="SAM" id="SignalP"/>
    </source>
</evidence>
<dbReference type="InterPro" id="IPR001568">
    <property type="entry name" value="RNase_T2-like"/>
</dbReference>
<evidence type="ECO:0000313" key="4">
    <source>
        <dbReference type="EMBL" id="PSJ61036.1"/>
    </source>
</evidence>
<dbReference type="GO" id="GO:0033897">
    <property type="term" value="F:ribonuclease T2 activity"/>
    <property type="evidence" value="ECO:0007669"/>
    <property type="project" value="InterPro"/>
</dbReference>
<dbReference type="PROSITE" id="PS00530">
    <property type="entry name" value="RNASE_T2_1"/>
    <property type="match status" value="1"/>
</dbReference>
<dbReference type="InterPro" id="IPR039378">
    <property type="entry name" value="RNase_T2_prok"/>
</dbReference>
<evidence type="ECO:0000256" key="2">
    <source>
        <dbReference type="RuleBase" id="RU004328"/>
    </source>
</evidence>
<dbReference type="OrthoDB" id="4720638at2"/>
<dbReference type="PANTHER" id="PTHR11240:SF22">
    <property type="entry name" value="RIBONUCLEASE T2"/>
    <property type="match status" value="1"/>
</dbReference>
<sequence length="236" mass="26084">MPRRPAGVFCRAAALLLVLLAVGCEQEAKAPESGGPVAAPAQIPQGSGFDFYVLALSWSPSYCEAEGENANRQQCNTGRPYAFVVHGLWPQFERGFPADCPAGERDVAADTMRSLYDLMPSAGLIRHQWRKHGSCSGLSQSDYFRVLRSAREKVMVPEEFRHLDDYRTLAPGEAEQSFLKANPGLAADGIAVTCDRRYLREVRICMTTDLRFRDCPEVDRRACRAGKVVMPPMRGG</sequence>
<organism evidence="4 5">
    <name type="scientific">Kumtagia ephedrae</name>
    <dbReference type="NCBI Taxonomy" id="2116701"/>
    <lineage>
        <taxon>Bacteria</taxon>
        <taxon>Pseudomonadati</taxon>
        <taxon>Pseudomonadota</taxon>
        <taxon>Alphaproteobacteria</taxon>
        <taxon>Hyphomicrobiales</taxon>
        <taxon>Phyllobacteriaceae</taxon>
        <taxon>Kumtagia</taxon>
    </lineage>
</organism>
<dbReference type="GO" id="GO:0006401">
    <property type="term" value="P:RNA catabolic process"/>
    <property type="evidence" value="ECO:0007669"/>
    <property type="project" value="UniProtKB-ARBA"/>
</dbReference>
<gene>
    <name evidence="4" type="ORF">C7I84_10025</name>
</gene>
<dbReference type="PANTHER" id="PTHR11240">
    <property type="entry name" value="RIBONUCLEASE T2"/>
    <property type="match status" value="1"/>
</dbReference>
<dbReference type="RefSeq" id="WP_106772041.1">
    <property type="nucleotide sequence ID" value="NZ_PXYK01000008.1"/>
</dbReference>
<comment type="caution">
    <text evidence="4">The sequence shown here is derived from an EMBL/GenBank/DDBJ whole genome shotgun (WGS) entry which is preliminary data.</text>
</comment>
<dbReference type="AlphaFoldDB" id="A0A2P7SEU5"/>
<keyword evidence="5" id="KW-1185">Reference proteome</keyword>
<evidence type="ECO:0000256" key="1">
    <source>
        <dbReference type="ARBA" id="ARBA00007469"/>
    </source>
</evidence>
<dbReference type="EMBL" id="PXYK01000008">
    <property type="protein sequence ID" value="PSJ61036.1"/>
    <property type="molecule type" value="Genomic_DNA"/>
</dbReference>
<dbReference type="Proteomes" id="UP000241229">
    <property type="component" value="Unassembled WGS sequence"/>
</dbReference>
<dbReference type="Pfam" id="PF00445">
    <property type="entry name" value="Ribonuclease_T2"/>
    <property type="match status" value="1"/>
</dbReference>
<dbReference type="SUPFAM" id="SSF55895">
    <property type="entry name" value="Ribonuclease Rh-like"/>
    <property type="match status" value="1"/>
</dbReference>
<dbReference type="PROSITE" id="PS00531">
    <property type="entry name" value="RNASE_T2_2"/>
    <property type="match status" value="1"/>
</dbReference>
<feature type="chain" id="PRO_5015178508" evidence="3">
    <location>
        <begin position="31"/>
        <end position="236"/>
    </location>
</feature>
<dbReference type="GO" id="GO:0003723">
    <property type="term" value="F:RNA binding"/>
    <property type="evidence" value="ECO:0007669"/>
    <property type="project" value="InterPro"/>
</dbReference>
<name>A0A2P7SEU5_9HYPH</name>
<dbReference type="InterPro" id="IPR036430">
    <property type="entry name" value="RNase_T2-like_sf"/>
</dbReference>
<proteinExistence type="inferred from homology"/>
<dbReference type="InterPro" id="IPR018188">
    <property type="entry name" value="RNase_T2_His_AS_1"/>
</dbReference>
<dbReference type="Gene3D" id="3.90.730.10">
    <property type="entry name" value="Ribonuclease T2-like"/>
    <property type="match status" value="1"/>
</dbReference>
<evidence type="ECO:0000313" key="5">
    <source>
        <dbReference type="Proteomes" id="UP000241229"/>
    </source>
</evidence>
<feature type="signal peptide" evidence="3">
    <location>
        <begin position="1"/>
        <end position="30"/>
    </location>
</feature>
<protein>
    <submittedName>
        <fullName evidence="4">Ribonuclease</fullName>
    </submittedName>
</protein>
<dbReference type="InterPro" id="IPR033130">
    <property type="entry name" value="RNase_T2_His_AS_2"/>
</dbReference>
<keyword evidence="3" id="KW-0732">Signal</keyword>
<accession>A0A2P7SEU5</accession>